<dbReference type="PROSITE" id="PS51257">
    <property type="entry name" value="PROKAR_LIPOPROTEIN"/>
    <property type="match status" value="1"/>
</dbReference>
<evidence type="ECO:0000313" key="2">
    <source>
        <dbReference type="Proteomes" id="UP001321453"/>
    </source>
</evidence>
<dbReference type="InterPro" id="IPR001940">
    <property type="entry name" value="Peptidase_S1C"/>
</dbReference>
<dbReference type="Pfam" id="PF13365">
    <property type="entry name" value="Trypsin_2"/>
    <property type="match status" value="1"/>
</dbReference>
<reference evidence="1 2" key="1">
    <citation type="submission" date="2023-06" db="EMBL/GenBank/DDBJ databases">
        <title>Cellulomonas sp. MW9 Whole genome sequence.</title>
        <authorList>
            <person name="Park S."/>
        </authorList>
    </citation>
    <scope>NUCLEOTIDE SEQUENCE [LARGE SCALE GENOMIC DNA]</scope>
    <source>
        <strain evidence="1 2">MW9</strain>
    </source>
</reference>
<dbReference type="PANTHER" id="PTHR43019:SF23">
    <property type="entry name" value="PROTEASE DO-LIKE 5, CHLOROPLASTIC"/>
    <property type="match status" value="1"/>
</dbReference>
<protein>
    <submittedName>
        <fullName evidence="1">Trypsin-like peptidase domain-containing protein</fullName>
    </submittedName>
</protein>
<sequence length="243" mass="24391">MRACEAAVRAALLGGALVVLVAGCGVVPGAPAPVPTSVVPPLASPSMAAARSGDGFDDEQRIALRLRAVSCDGLATGSGFAVDAHTLVTARHVVDDATSVQLSTYDGHDALATSVRVAAAADLAVVRTRDALPAASALAADDPEVGDDVTVVGYPLGRALDVTTGHVTAVLDDPLDENTGVVMIADATVEPGSSGSPVLDDEGHVAGVVYAKGRYGSTYFVPVSTLRSMLDDDDAFVPAPGCS</sequence>
<dbReference type="SUPFAM" id="SSF50494">
    <property type="entry name" value="Trypsin-like serine proteases"/>
    <property type="match status" value="1"/>
</dbReference>
<organism evidence="1 2">
    <name type="scientific">Cellulomonas edaphi</name>
    <dbReference type="NCBI Taxonomy" id="3053468"/>
    <lineage>
        <taxon>Bacteria</taxon>
        <taxon>Bacillati</taxon>
        <taxon>Actinomycetota</taxon>
        <taxon>Actinomycetes</taxon>
        <taxon>Micrococcales</taxon>
        <taxon>Cellulomonadaceae</taxon>
        <taxon>Cellulomonas</taxon>
    </lineage>
</organism>
<proteinExistence type="predicted"/>
<comment type="caution">
    <text evidence="1">The sequence shown here is derived from an EMBL/GenBank/DDBJ whole genome shotgun (WGS) entry which is preliminary data.</text>
</comment>
<dbReference type="PANTHER" id="PTHR43019">
    <property type="entry name" value="SERINE ENDOPROTEASE DEGS"/>
    <property type="match status" value="1"/>
</dbReference>
<keyword evidence="2" id="KW-1185">Reference proteome</keyword>
<name>A0ABT7S8N6_9CELL</name>
<gene>
    <name evidence="1" type="ORF">QRT05_11640</name>
</gene>
<accession>A0ABT7S8N6</accession>
<dbReference type="PRINTS" id="PR00834">
    <property type="entry name" value="PROTEASES2C"/>
</dbReference>
<dbReference type="Proteomes" id="UP001321453">
    <property type="component" value="Unassembled WGS sequence"/>
</dbReference>
<evidence type="ECO:0000313" key="1">
    <source>
        <dbReference type="EMBL" id="MDM7831987.1"/>
    </source>
</evidence>
<dbReference type="EMBL" id="JAUCGR010000003">
    <property type="protein sequence ID" value="MDM7831987.1"/>
    <property type="molecule type" value="Genomic_DNA"/>
</dbReference>
<dbReference type="Gene3D" id="2.40.10.120">
    <property type="match status" value="1"/>
</dbReference>
<dbReference type="RefSeq" id="WP_289447441.1">
    <property type="nucleotide sequence ID" value="NZ_JAUCGR010000003.1"/>
</dbReference>
<dbReference type="InterPro" id="IPR009003">
    <property type="entry name" value="Peptidase_S1_PA"/>
</dbReference>